<feature type="signal peptide" evidence="4">
    <location>
        <begin position="1"/>
        <end position="20"/>
    </location>
</feature>
<keyword evidence="4" id="KW-0732">Signal</keyword>
<keyword evidence="2" id="KW-0378">Hydrolase</keyword>
<dbReference type="Pfam" id="PF13424">
    <property type="entry name" value="TPR_12"/>
    <property type="match status" value="1"/>
</dbReference>
<dbReference type="Proteomes" id="UP000190235">
    <property type="component" value="Chromosome I"/>
</dbReference>
<dbReference type="InterPro" id="IPR000801">
    <property type="entry name" value="Esterase-like"/>
</dbReference>
<dbReference type="PROSITE" id="PS50005">
    <property type="entry name" value="TPR"/>
    <property type="match status" value="1"/>
</dbReference>
<dbReference type="EMBL" id="LT670848">
    <property type="protein sequence ID" value="SHM92845.1"/>
    <property type="molecule type" value="Genomic_DNA"/>
</dbReference>
<sequence length="407" mass="47137">MKFKLLLVLILFNFSGYAQQKIQIGETRSFHSEILDENRKLEIYLPESYKKGEKTYPVLYLQDSYYNFTHAVGTVEYLVLNQLIPEMIIVGILNTRRIRDLTPVSHGLSEYHINRLPNRGGADNYLNFMEEELKPFVEENYRAAPYNILVGHSLGGLLNTYCFFKKPNLFNAYLTISPSLWYTNNLLDKELDEVLKDHQDIDSKFYMTIANEGGIMLGNNYRLAGKLESYISENKELDLKFKFEPMFEQTHGSLGLPSIFNGLQFIFEDLKFELPENKEAIFAENGSQKMIEEIEDHYAKLSREYGFRISDEGAMNNLGYAFINKEGFEDVAVKVFNLNAENHPDSFNAYSNLGMAYEKAGNIEEARKYYEKALKMVKATGDPEWEFYQNDLDDLNAQEKEESLNTD</sequence>
<dbReference type="InterPro" id="IPR019734">
    <property type="entry name" value="TPR_rpt"/>
</dbReference>
<dbReference type="Gene3D" id="1.25.40.10">
    <property type="entry name" value="Tetratricopeptide repeat domain"/>
    <property type="match status" value="1"/>
</dbReference>
<evidence type="ECO:0000256" key="3">
    <source>
        <dbReference type="PROSITE-ProRule" id="PRU00339"/>
    </source>
</evidence>
<evidence type="ECO:0000256" key="2">
    <source>
        <dbReference type="ARBA" id="ARBA00022801"/>
    </source>
</evidence>
<dbReference type="RefSeq" id="WP_079735607.1">
    <property type="nucleotide sequence ID" value="NZ_LT670848.1"/>
</dbReference>
<dbReference type="InterPro" id="IPR029058">
    <property type="entry name" value="AB_hydrolase_fold"/>
</dbReference>
<name>A0A1M7MPB5_9FLAO</name>
<dbReference type="InterPro" id="IPR052558">
    <property type="entry name" value="Siderophore_Hydrolase_D"/>
</dbReference>
<proteinExistence type="inferred from homology"/>
<dbReference type="PANTHER" id="PTHR40841">
    <property type="entry name" value="SIDEROPHORE TRIACETYLFUSARININE C ESTERASE"/>
    <property type="match status" value="1"/>
</dbReference>
<dbReference type="STRING" id="143223.SAMN05878281_2603"/>
<dbReference type="Gene3D" id="3.40.50.1820">
    <property type="entry name" value="alpha/beta hydrolase"/>
    <property type="match status" value="1"/>
</dbReference>
<dbReference type="PROSITE" id="PS50293">
    <property type="entry name" value="TPR_REGION"/>
    <property type="match status" value="1"/>
</dbReference>
<evidence type="ECO:0000313" key="6">
    <source>
        <dbReference type="Proteomes" id="UP000190235"/>
    </source>
</evidence>
<dbReference type="SUPFAM" id="SSF53474">
    <property type="entry name" value="alpha/beta-Hydrolases"/>
    <property type="match status" value="1"/>
</dbReference>
<dbReference type="Pfam" id="PF00756">
    <property type="entry name" value="Esterase"/>
    <property type="match status" value="1"/>
</dbReference>
<comment type="similarity">
    <text evidence="1">Belongs to the esterase D family.</text>
</comment>
<reference evidence="6" key="1">
    <citation type="submission" date="2016-11" db="EMBL/GenBank/DDBJ databases">
        <authorList>
            <person name="Varghese N."/>
            <person name="Submissions S."/>
        </authorList>
    </citation>
    <scope>NUCLEOTIDE SEQUENCE [LARGE SCALE GENOMIC DNA]</scope>
    <source>
        <strain evidence="6">ACAM 48</strain>
    </source>
</reference>
<keyword evidence="6" id="KW-1185">Reference proteome</keyword>
<evidence type="ECO:0000256" key="4">
    <source>
        <dbReference type="SAM" id="SignalP"/>
    </source>
</evidence>
<evidence type="ECO:0000313" key="5">
    <source>
        <dbReference type="EMBL" id="SHM92845.1"/>
    </source>
</evidence>
<dbReference type="GO" id="GO:0016788">
    <property type="term" value="F:hydrolase activity, acting on ester bonds"/>
    <property type="evidence" value="ECO:0007669"/>
    <property type="project" value="TreeGrafter"/>
</dbReference>
<protein>
    <submittedName>
        <fullName evidence="5">Uncharacterized protein</fullName>
    </submittedName>
</protein>
<evidence type="ECO:0000256" key="1">
    <source>
        <dbReference type="ARBA" id="ARBA00005622"/>
    </source>
</evidence>
<organism evidence="5 6">
    <name type="scientific">Salegentibacter salegens</name>
    <dbReference type="NCBI Taxonomy" id="143223"/>
    <lineage>
        <taxon>Bacteria</taxon>
        <taxon>Pseudomonadati</taxon>
        <taxon>Bacteroidota</taxon>
        <taxon>Flavobacteriia</taxon>
        <taxon>Flavobacteriales</taxon>
        <taxon>Flavobacteriaceae</taxon>
        <taxon>Salegentibacter</taxon>
    </lineage>
</organism>
<dbReference type="InterPro" id="IPR011990">
    <property type="entry name" value="TPR-like_helical_dom_sf"/>
</dbReference>
<dbReference type="SMART" id="SM00028">
    <property type="entry name" value="TPR"/>
    <property type="match status" value="1"/>
</dbReference>
<dbReference type="AlphaFoldDB" id="A0A1M7MPB5"/>
<dbReference type="OrthoDB" id="9784036at2"/>
<keyword evidence="3" id="KW-0802">TPR repeat</keyword>
<accession>A0A1M7MPB5</accession>
<gene>
    <name evidence="5" type="ORF">SAMN05878281_2603</name>
</gene>
<dbReference type="PANTHER" id="PTHR40841:SF2">
    <property type="entry name" value="SIDEROPHORE-DEGRADING ESTERASE (EUROFUNG)"/>
    <property type="match status" value="1"/>
</dbReference>
<feature type="chain" id="PRO_5012974975" evidence="4">
    <location>
        <begin position="21"/>
        <end position="407"/>
    </location>
</feature>
<feature type="repeat" description="TPR" evidence="3">
    <location>
        <begin position="347"/>
        <end position="380"/>
    </location>
</feature>
<dbReference type="SUPFAM" id="SSF48452">
    <property type="entry name" value="TPR-like"/>
    <property type="match status" value="1"/>
</dbReference>